<gene>
    <name evidence="2" type="ORF">KVT40_006737</name>
</gene>
<feature type="transmembrane region" description="Helical" evidence="1">
    <location>
        <begin position="110"/>
        <end position="131"/>
    </location>
</feature>
<keyword evidence="3" id="KW-1185">Reference proteome</keyword>
<sequence length="682" mass="74354">MASPGTVHTGLWTNWEAGPVIGRTLTVDYQTGAYIVAALAIFVRIVGARMWDVIRFILFRLSSSPQPEDGLYHQQQAALRNVEGNSQILIVLLDLWLAWRKKIDLAIRRTSRISIPAIINYIAFAAAGIFVSRVTNARPGSEVLLTRSNTGCGYMDFFAAKDLGTPSMAQRLHMFSAYRSIESQAYALSEQCYSGSEPIPSTACPVFGRNLVPWKLITGVDCPFGAELCDGADTVKLTSGRIDSLHHMGINSEPEHTAYLEIESTCSILNITSRLKEGTLSSIRSSTADAKNIGYMNDWYFSSIDLGPSTLIPMNSTYAIPQFVNWKDGSANTTLGSEQISLVDFDSTVGASSTLWGTDVRSFTPIPALNHPDSVHSPWFAATQPAPVEGMYLPNSPLSVLACTTTRLLCLPTSPPTCIPLFPDPGRTPSIPANASLPFSSPLQRSIATRLARAATDTDIFDSVRNRGADALLACRLSRVQSSIGLSADQWIKELSHLFSVGMIQLQAASYLFAGDVAGAGSITRAKPALEQEWMCGAQVVSSEAFSGFSVLGLGIVLGVGGLVVLLSLVVEGGTHWVERKVGAALYRQEEWRDLGVWWLMRGACEGRVTGVWEGKGEVPTTRERAERWVMPCGYVDGEERRDDKSRVEAKRASAMEQRVDEGREQERLYAQRGWIAPGTAR</sequence>
<accession>A0A8K0KVU2</accession>
<evidence type="ECO:0000313" key="2">
    <source>
        <dbReference type="EMBL" id="KAG8624986.1"/>
    </source>
</evidence>
<keyword evidence="1" id="KW-0812">Transmembrane</keyword>
<keyword evidence="1" id="KW-1133">Transmembrane helix</keyword>
<reference evidence="2" key="1">
    <citation type="submission" date="2021-07" db="EMBL/GenBank/DDBJ databases">
        <title>Elsinoe batatas strain:CRI-CJ2 Genome sequencing and assembly.</title>
        <authorList>
            <person name="Huang L."/>
        </authorList>
    </citation>
    <scope>NUCLEOTIDE SEQUENCE</scope>
    <source>
        <strain evidence="2">CRI-CJ2</strain>
    </source>
</reference>
<feature type="transmembrane region" description="Helical" evidence="1">
    <location>
        <begin position="32"/>
        <end position="51"/>
    </location>
</feature>
<dbReference type="EMBL" id="JAESVG020000008">
    <property type="protein sequence ID" value="KAG8624986.1"/>
    <property type="molecule type" value="Genomic_DNA"/>
</dbReference>
<protein>
    <submittedName>
        <fullName evidence="2">Uncharacterized protein</fullName>
    </submittedName>
</protein>
<keyword evidence="1" id="KW-0472">Membrane</keyword>
<organism evidence="2 3">
    <name type="scientific">Elsinoe batatas</name>
    <dbReference type="NCBI Taxonomy" id="2601811"/>
    <lineage>
        <taxon>Eukaryota</taxon>
        <taxon>Fungi</taxon>
        <taxon>Dikarya</taxon>
        <taxon>Ascomycota</taxon>
        <taxon>Pezizomycotina</taxon>
        <taxon>Dothideomycetes</taxon>
        <taxon>Dothideomycetidae</taxon>
        <taxon>Myriangiales</taxon>
        <taxon>Elsinoaceae</taxon>
        <taxon>Elsinoe</taxon>
    </lineage>
</organism>
<dbReference type="Proteomes" id="UP000809789">
    <property type="component" value="Unassembled WGS sequence"/>
</dbReference>
<dbReference type="AlphaFoldDB" id="A0A8K0KVU2"/>
<proteinExistence type="predicted"/>
<feature type="transmembrane region" description="Helical" evidence="1">
    <location>
        <begin position="545"/>
        <end position="571"/>
    </location>
</feature>
<comment type="caution">
    <text evidence="2">The sequence shown here is derived from an EMBL/GenBank/DDBJ whole genome shotgun (WGS) entry which is preliminary data.</text>
</comment>
<dbReference type="OrthoDB" id="3540210at2759"/>
<name>A0A8K0KVU2_9PEZI</name>
<evidence type="ECO:0000256" key="1">
    <source>
        <dbReference type="SAM" id="Phobius"/>
    </source>
</evidence>
<evidence type="ECO:0000313" key="3">
    <source>
        <dbReference type="Proteomes" id="UP000809789"/>
    </source>
</evidence>